<sequence>ITPICSWLPLRDVKNCRLVSRTWNVSAKPILRKKSIIRFQCYFDQKEIARNAKFQREMASFGILHHVAIDMDEEEICTDKNEPLDGYEKSEVYLDNVHFFTKYLSVQNLDIRGHIAWPFVFQLLENILLSCSSDLVQVAIKMSISQDFVKGDDPRIVFCGGNKFNKVKKLDISFRAAEEFAVSPVRVGQILPAFPNIKDLSVGAAFLPFLSTLRITKDVPGSHCTFLLNLTHPLKYLHIEAAFNPRGHYWDDQVDIDVAPVLYQVLCKHRHTLEYLALGLEGLSCRSVWKLPNFPNLKRFTCLGSCEVEVTFESGSINYSETFPKLESLGFAEWHGAWTHCFQSFFPARTEICQSVRRFYISGWVEPDSSSDEEDEKGKIDA</sequence>
<feature type="non-terminal residue" evidence="1">
    <location>
        <position position="382"/>
    </location>
</feature>
<reference evidence="1 2" key="1">
    <citation type="submission" date="2015-12" db="EMBL/GenBank/DDBJ databases">
        <title>The genome of Folsomia candida.</title>
        <authorList>
            <person name="Faddeeva A."/>
            <person name="Derks M.F."/>
            <person name="Anvar Y."/>
            <person name="Smit S."/>
            <person name="Van Straalen N."/>
            <person name="Roelofs D."/>
        </authorList>
    </citation>
    <scope>NUCLEOTIDE SEQUENCE [LARGE SCALE GENOMIC DNA]</scope>
    <source>
        <strain evidence="1 2">VU population</strain>
        <tissue evidence="1">Whole body</tissue>
    </source>
</reference>
<dbReference type="SUPFAM" id="SSF81383">
    <property type="entry name" value="F-box domain"/>
    <property type="match status" value="1"/>
</dbReference>
<organism evidence="1 2">
    <name type="scientific">Folsomia candida</name>
    <name type="common">Springtail</name>
    <dbReference type="NCBI Taxonomy" id="158441"/>
    <lineage>
        <taxon>Eukaryota</taxon>
        <taxon>Metazoa</taxon>
        <taxon>Ecdysozoa</taxon>
        <taxon>Arthropoda</taxon>
        <taxon>Hexapoda</taxon>
        <taxon>Collembola</taxon>
        <taxon>Entomobryomorpha</taxon>
        <taxon>Isotomoidea</taxon>
        <taxon>Isotomidae</taxon>
        <taxon>Proisotominae</taxon>
        <taxon>Folsomia</taxon>
    </lineage>
</organism>
<feature type="non-terminal residue" evidence="1">
    <location>
        <position position="1"/>
    </location>
</feature>
<evidence type="ECO:0000313" key="2">
    <source>
        <dbReference type="Proteomes" id="UP000198287"/>
    </source>
</evidence>
<evidence type="ECO:0000313" key="1">
    <source>
        <dbReference type="EMBL" id="OXA49437.1"/>
    </source>
</evidence>
<proteinExistence type="predicted"/>
<protein>
    <recommendedName>
        <fullName evidence="3">F-box domain-containing protein</fullName>
    </recommendedName>
</protein>
<evidence type="ECO:0008006" key="3">
    <source>
        <dbReference type="Google" id="ProtNLM"/>
    </source>
</evidence>
<dbReference type="AlphaFoldDB" id="A0A226DXK3"/>
<keyword evidence="2" id="KW-1185">Reference proteome</keyword>
<name>A0A226DXK3_FOLCA</name>
<dbReference type="Proteomes" id="UP000198287">
    <property type="component" value="Unassembled WGS sequence"/>
</dbReference>
<dbReference type="EMBL" id="LNIX01000010">
    <property type="protein sequence ID" value="OXA49437.1"/>
    <property type="molecule type" value="Genomic_DNA"/>
</dbReference>
<dbReference type="SUPFAM" id="SSF52047">
    <property type="entry name" value="RNI-like"/>
    <property type="match status" value="1"/>
</dbReference>
<dbReference type="InterPro" id="IPR036047">
    <property type="entry name" value="F-box-like_dom_sf"/>
</dbReference>
<gene>
    <name evidence="1" type="ORF">Fcan01_15405</name>
</gene>
<comment type="caution">
    <text evidence="1">The sequence shown here is derived from an EMBL/GenBank/DDBJ whole genome shotgun (WGS) entry which is preliminary data.</text>
</comment>
<dbReference type="CDD" id="cd09917">
    <property type="entry name" value="F-box_SF"/>
    <property type="match status" value="1"/>
</dbReference>
<accession>A0A226DXK3</accession>